<evidence type="ECO:0000313" key="1">
    <source>
        <dbReference type="EMBL" id="PNF37026.1"/>
    </source>
</evidence>
<protein>
    <submittedName>
        <fullName evidence="1">Uncharacterized protein</fullName>
    </submittedName>
</protein>
<comment type="caution">
    <text evidence="1">The sequence shown here is derived from an EMBL/GenBank/DDBJ whole genome shotgun (WGS) entry which is preliminary data.</text>
</comment>
<accession>A0A2J7R863</accession>
<dbReference type="AlphaFoldDB" id="A0A2J7R863"/>
<name>A0A2J7R863_9NEOP</name>
<keyword evidence="2" id="KW-1185">Reference proteome</keyword>
<organism evidence="1 2">
    <name type="scientific">Cryptotermes secundus</name>
    <dbReference type="NCBI Taxonomy" id="105785"/>
    <lineage>
        <taxon>Eukaryota</taxon>
        <taxon>Metazoa</taxon>
        <taxon>Ecdysozoa</taxon>
        <taxon>Arthropoda</taxon>
        <taxon>Hexapoda</taxon>
        <taxon>Insecta</taxon>
        <taxon>Pterygota</taxon>
        <taxon>Neoptera</taxon>
        <taxon>Polyneoptera</taxon>
        <taxon>Dictyoptera</taxon>
        <taxon>Blattodea</taxon>
        <taxon>Blattoidea</taxon>
        <taxon>Termitoidae</taxon>
        <taxon>Kalotermitidae</taxon>
        <taxon>Cryptotermitinae</taxon>
        <taxon>Cryptotermes</taxon>
    </lineage>
</organism>
<dbReference type="InParanoid" id="A0A2J7R863"/>
<sequence length="86" mass="9368">MYAMKSWEFTHLKMELVSDILDTVSGPSIGDLGDECHALHSVYAQGSASDCQTLPTVPSVVCVHMIPITSTPDDGDRTRIFTLLLT</sequence>
<dbReference type="Proteomes" id="UP000235965">
    <property type="component" value="Unassembled WGS sequence"/>
</dbReference>
<gene>
    <name evidence="1" type="ORF">B7P43_G08063</name>
</gene>
<dbReference type="EMBL" id="NEVH01006723">
    <property type="protein sequence ID" value="PNF37026.1"/>
    <property type="molecule type" value="Genomic_DNA"/>
</dbReference>
<reference evidence="1 2" key="1">
    <citation type="submission" date="2017-12" db="EMBL/GenBank/DDBJ databases">
        <title>Hemimetabolous genomes reveal molecular basis of termite eusociality.</title>
        <authorList>
            <person name="Harrison M.C."/>
            <person name="Jongepier E."/>
            <person name="Robertson H.M."/>
            <person name="Arning N."/>
            <person name="Bitard-Feildel T."/>
            <person name="Chao H."/>
            <person name="Childers C.P."/>
            <person name="Dinh H."/>
            <person name="Doddapaneni H."/>
            <person name="Dugan S."/>
            <person name="Gowin J."/>
            <person name="Greiner C."/>
            <person name="Han Y."/>
            <person name="Hu H."/>
            <person name="Hughes D.S.T."/>
            <person name="Huylmans A.-K."/>
            <person name="Kemena C."/>
            <person name="Kremer L.P.M."/>
            <person name="Lee S.L."/>
            <person name="Lopez-Ezquerra A."/>
            <person name="Mallet L."/>
            <person name="Monroy-Kuhn J.M."/>
            <person name="Moser A."/>
            <person name="Murali S.C."/>
            <person name="Muzny D.M."/>
            <person name="Otani S."/>
            <person name="Piulachs M.-D."/>
            <person name="Poelchau M."/>
            <person name="Qu J."/>
            <person name="Schaub F."/>
            <person name="Wada-Katsumata A."/>
            <person name="Worley K.C."/>
            <person name="Xie Q."/>
            <person name="Ylla G."/>
            <person name="Poulsen M."/>
            <person name="Gibbs R.A."/>
            <person name="Schal C."/>
            <person name="Richards S."/>
            <person name="Belles X."/>
            <person name="Korb J."/>
            <person name="Bornberg-Bauer E."/>
        </authorList>
    </citation>
    <scope>NUCLEOTIDE SEQUENCE [LARGE SCALE GENOMIC DNA]</scope>
    <source>
        <tissue evidence="1">Whole body</tissue>
    </source>
</reference>
<proteinExistence type="predicted"/>
<evidence type="ECO:0000313" key="2">
    <source>
        <dbReference type="Proteomes" id="UP000235965"/>
    </source>
</evidence>